<evidence type="ECO:0000313" key="2">
    <source>
        <dbReference type="EMBL" id="AQT69399.1"/>
    </source>
</evidence>
<proteinExistence type="predicted"/>
<keyword evidence="3" id="KW-1185">Reference proteome</keyword>
<dbReference type="KEGG" id="alus:STSP2_02588"/>
<protein>
    <submittedName>
        <fullName evidence="2">Uncharacterized protein</fullName>
    </submittedName>
</protein>
<gene>
    <name evidence="2" type="ORF">STSP2_02588</name>
</gene>
<accession>A0A1U9NND0</accession>
<dbReference type="RefSeq" id="WP_146663091.1">
    <property type="nucleotide sequence ID" value="NZ_CP019791.1"/>
</dbReference>
<feature type="coiled-coil region" evidence="1">
    <location>
        <begin position="41"/>
        <end position="118"/>
    </location>
</feature>
<evidence type="ECO:0000313" key="3">
    <source>
        <dbReference type="Proteomes" id="UP000189674"/>
    </source>
</evidence>
<dbReference type="EMBL" id="CP019791">
    <property type="protein sequence ID" value="AQT69399.1"/>
    <property type="molecule type" value="Genomic_DNA"/>
</dbReference>
<dbReference type="Proteomes" id="UP000189674">
    <property type="component" value="Chromosome"/>
</dbReference>
<name>A0A1U9NND0_9BACT</name>
<keyword evidence="1" id="KW-0175">Coiled coil</keyword>
<dbReference type="PROSITE" id="PS51257">
    <property type="entry name" value="PROKAR_LIPOPROTEIN"/>
    <property type="match status" value="1"/>
</dbReference>
<reference evidence="3" key="1">
    <citation type="submission" date="2017-02" db="EMBL/GenBank/DDBJ databases">
        <title>Comparative genomics and description of representatives of a novel lineage of planctomycetes thriving in anoxic sediments.</title>
        <authorList>
            <person name="Spring S."/>
            <person name="Bunk B."/>
            <person name="Sproer C."/>
        </authorList>
    </citation>
    <scope>NUCLEOTIDE SEQUENCE [LARGE SCALE GENOMIC DNA]</scope>
    <source>
        <strain evidence="3">ST-NAGAB-D1</strain>
    </source>
</reference>
<sequence>MKKTSIFFPLIIIGICLSLTGCQDQTQSISERQARLVASQNMQLKAQLEQKDAEIANLQEELEDCRGQIAKMEEASAAAAGNMMEMIKSSTESLTKQNIELRAKVKELEAKLAKESAD</sequence>
<evidence type="ECO:0000256" key="1">
    <source>
        <dbReference type="SAM" id="Coils"/>
    </source>
</evidence>
<dbReference type="AlphaFoldDB" id="A0A1U9NND0"/>
<organism evidence="2 3">
    <name type="scientific">Anaerohalosphaera lusitana</name>
    <dbReference type="NCBI Taxonomy" id="1936003"/>
    <lineage>
        <taxon>Bacteria</taxon>
        <taxon>Pseudomonadati</taxon>
        <taxon>Planctomycetota</taxon>
        <taxon>Phycisphaerae</taxon>
        <taxon>Sedimentisphaerales</taxon>
        <taxon>Anaerohalosphaeraceae</taxon>
        <taxon>Anaerohalosphaera</taxon>
    </lineage>
</organism>